<dbReference type="EMBL" id="BSFI01000021">
    <property type="protein sequence ID" value="GLK69213.1"/>
    <property type="molecule type" value="Genomic_DNA"/>
</dbReference>
<name>A0A9W6J3R6_9HYPH</name>
<organism evidence="1 2">
    <name type="scientific">Hansschlegelia plantiphila</name>
    <dbReference type="NCBI Taxonomy" id="374655"/>
    <lineage>
        <taxon>Bacteria</taxon>
        <taxon>Pseudomonadati</taxon>
        <taxon>Pseudomonadota</taxon>
        <taxon>Alphaproteobacteria</taxon>
        <taxon>Hyphomicrobiales</taxon>
        <taxon>Methylopilaceae</taxon>
        <taxon>Hansschlegelia</taxon>
    </lineage>
</organism>
<proteinExistence type="predicted"/>
<sequence length="60" mass="6658">MPKKTETKVRIRADGDVFGPNWRSRSPERAAVEAAEAAAARIATTMRKVREETRRSAGLC</sequence>
<keyword evidence="2" id="KW-1185">Reference proteome</keyword>
<gene>
    <name evidence="1" type="ORF">GCM10008179_28510</name>
</gene>
<dbReference type="AlphaFoldDB" id="A0A9W6J3R6"/>
<evidence type="ECO:0000313" key="2">
    <source>
        <dbReference type="Proteomes" id="UP001143372"/>
    </source>
</evidence>
<protein>
    <submittedName>
        <fullName evidence="1">Uncharacterized protein</fullName>
    </submittedName>
</protein>
<comment type="caution">
    <text evidence="1">The sequence shown here is derived from an EMBL/GenBank/DDBJ whole genome shotgun (WGS) entry which is preliminary data.</text>
</comment>
<accession>A0A9W6J3R6</accession>
<dbReference type="Proteomes" id="UP001143372">
    <property type="component" value="Unassembled WGS sequence"/>
</dbReference>
<evidence type="ECO:0000313" key="1">
    <source>
        <dbReference type="EMBL" id="GLK69213.1"/>
    </source>
</evidence>
<reference evidence="1" key="1">
    <citation type="journal article" date="2014" name="Int. J. Syst. Evol. Microbiol.">
        <title>Complete genome sequence of Corynebacterium casei LMG S-19264T (=DSM 44701T), isolated from a smear-ripened cheese.</title>
        <authorList>
            <consortium name="US DOE Joint Genome Institute (JGI-PGF)"/>
            <person name="Walter F."/>
            <person name="Albersmeier A."/>
            <person name="Kalinowski J."/>
            <person name="Ruckert C."/>
        </authorList>
    </citation>
    <scope>NUCLEOTIDE SEQUENCE</scope>
    <source>
        <strain evidence="1">VKM B-2347</strain>
    </source>
</reference>
<reference evidence="1" key="2">
    <citation type="submission" date="2023-01" db="EMBL/GenBank/DDBJ databases">
        <authorList>
            <person name="Sun Q."/>
            <person name="Evtushenko L."/>
        </authorList>
    </citation>
    <scope>NUCLEOTIDE SEQUENCE</scope>
    <source>
        <strain evidence="1">VKM B-2347</strain>
    </source>
</reference>